<evidence type="ECO:0000313" key="10">
    <source>
        <dbReference type="Proteomes" id="UP000032611"/>
    </source>
</evidence>
<dbReference type="PANTHER" id="PTHR43480">
    <property type="entry name" value="ACYL-[ACYL-CARRIER-PROTEIN]--UDP-N-ACETYLGLUCOSAMINE O-ACYLTRANSFERASE"/>
    <property type="match status" value="1"/>
</dbReference>
<dbReference type="OrthoDB" id="9807278at2"/>
<dbReference type="AlphaFoldDB" id="A0A0D5LRC6"/>
<evidence type="ECO:0000256" key="6">
    <source>
        <dbReference type="ARBA" id="ARBA00023098"/>
    </source>
</evidence>
<evidence type="ECO:0000313" key="9">
    <source>
        <dbReference type="EMBL" id="AJY46681.1"/>
    </source>
</evidence>
<dbReference type="Pfam" id="PF13720">
    <property type="entry name" value="Acetyltransf_11"/>
    <property type="match status" value="1"/>
</dbReference>
<evidence type="ECO:0000256" key="5">
    <source>
        <dbReference type="ARBA" id="ARBA00022737"/>
    </source>
</evidence>
<dbReference type="PIRSF" id="PIRSF000456">
    <property type="entry name" value="UDP-GlcNAc_acltr"/>
    <property type="match status" value="1"/>
</dbReference>
<evidence type="ECO:0000259" key="8">
    <source>
        <dbReference type="Pfam" id="PF13720"/>
    </source>
</evidence>
<dbReference type="InterPro" id="IPR037157">
    <property type="entry name" value="Acetyltransf_C_sf"/>
</dbReference>
<dbReference type="GO" id="GO:0009245">
    <property type="term" value="P:lipid A biosynthetic process"/>
    <property type="evidence" value="ECO:0007669"/>
    <property type="project" value="UniProtKB-KW"/>
</dbReference>
<dbReference type="InterPro" id="IPR010137">
    <property type="entry name" value="Lipid_A_LpxA"/>
</dbReference>
<evidence type="ECO:0000256" key="1">
    <source>
        <dbReference type="ARBA" id="ARBA00022490"/>
    </source>
</evidence>
<dbReference type="HOGENOM" id="CLU_061249_0_0_5"/>
<dbReference type="STRING" id="1486262.TM49_14965"/>
<proteinExistence type="predicted"/>
<dbReference type="PANTHER" id="PTHR43480:SF1">
    <property type="entry name" value="ACYL-[ACYL-CARRIER-PROTEIN]--UDP-N-ACETYLGLUCOSAMINE O-ACYLTRANSFERASE, MITOCHONDRIAL-RELATED"/>
    <property type="match status" value="1"/>
</dbReference>
<gene>
    <name evidence="9" type="ORF">TM49_14965</name>
</gene>
<sequence>MTRIASSAVIDKRAVVEDGATIGENVKIGPLAYVGADVVLGDNVTLMHHAIVEGVTELGAGCTVFPMAVIGGAPQSVRHDGSATRLIVGRNCTFREGVTVNTGSSHGGAETILGDDNLLLANSHVGHDCRLGSNIILSNNVMIGGHATVHDRVILSGGAAIHQFVQIGRQAFVGGLAGVVNDIIPYAMVVDNPAFMGGLNVVGMQRAGIGRDEIHVVRKAYQAIFSGGQVLENAKAAREEFADQSAAVREILDFILDRDGDRALTTPGSRRRGSTA</sequence>
<dbReference type="InterPro" id="IPR018357">
    <property type="entry name" value="Hexapep_transf_CS"/>
</dbReference>
<evidence type="ECO:0000256" key="4">
    <source>
        <dbReference type="ARBA" id="ARBA00022679"/>
    </source>
</evidence>
<dbReference type="InterPro" id="IPR001451">
    <property type="entry name" value="Hexapep"/>
</dbReference>
<keyword evidence="2" id="KW-0444">Lipid biosynthesis</keyword>
<name>A0A0D5LRC6_MAREN</name>
<dbReference type="Gene3D" id="2.160.10.10">
    <property type="entry name" value="Hexapeptide repeat proteins"/>
    <property type="match status" value="1"/>
</dbReference>
<dbReference type="CDD" id="cd03351">
    <property type="entry name" value="LbH_UDP-GlcNAc_AT"/>
    <property type="match status" value="1"/>
</dbReference>
<feature type="domain" description="UDP N-acetylglucosamine O-acyltransferase C-terminal" evidence="8">
    <location>
        <begin position="182"/>
        <end position="257"/>
    </location>
</feature>
<dbReference type="Pfam" id="PF00132">
    <property type="entry name" value="Hexapep"/>
    <property type="match status" value="2"/>
</dbReference>
<keyword evidence="6" id="KW-0443">Lipid metabolism</keyword>
<dbReference type="GO" id="GO:0016020">
    <property type="term" value="C:membrane"/>
    <property type="evidence" value="ECO:0007669"/>
    <property type="project" value="GOC"/>
</dbReference>
<dbReference type="PROSITE" id="PS00101">
    <property type="entry name" value="HEXAPEP_TRANSFERASES"/>
    <property type="match status" value="2"/>
</dbReference>
<dbReference type="RefSeq" id="WP_045682427.1">
    <property type="nucleotide sequence ID" value="NZ_CP010803.1"/>
</dbReference>
<keyword evidence="3" id="KW-0441">Lipid A biosynthesis</keyword>
<keyword evidence="4 9" id="KW-0808">Transferase</keyword>
<protein>
    <submittedName>
        <fullName evidence="9">UDP-N-acetylglucosamine acyltransferase</fullName>
    </submittedName>
</protein>
<evidence type="ECO:0000256" key="2">
    <source>
        <dbReference type="ARBA" id="ARBA00022516"/>
    </source>
</evidence>
<keyword evidence="10" id="KW-1185">Reference proteome</keyword>
<dbReference type="NCBIfam" id="TIGR01852">
    <property type="entry name" value="lipid_A_lpxA"/>
    <property type="match status" value="1"/>
</dbReference>
<accession>A0A0D5LRC6</accession>
<dbReference type="NCBIfam" id="NF003657">
    <property type="entry name" value="PRK05289.1"/>
    <property type="match status" value="1"/>
</dbReference>
<evidence type="ECO:0000256" key="3">
    <source>
        <dbReference type="ARBA" id="ARBA00022556"/>
    </source>
</evidence>
<keyword evidence="1" id="KW-0963">Cytoplasm</keyword>
<dbReference type="GO" id="GO:0008780">
    <property type="term" value="F:acyl-[acyl-carrier-protein]-UDP-N-acetylglucosamine O-acyltransferase activity"/>
    <property type="evidence" value="ECO:0007669"/>
    <property type="project" value="InterPro"/>
</dbReference>
<dbReference type="InterPro" id="IPR011004">
    <property type="entry name" value="Trimer_LpxA-like_sf"/>
</dbReference>
<organism evidence="9 10">
    <name type="scientific">Martelella endophytica</name>
    <dbReference type="NCBI Taxonomy" id="1486262"/>
    <lineage>
        <taxon>Bacteria</taxon>
        <taxon>Pseudomonadati</taxon>
        <taxon>Pseudomonadota</taxon>
        <taxon>Alphaproteobacteria</taxon>
        <taxon>Hyphomicrobiales</taxon>
        <taxon>Aurantimonadaceae</taxon>
        <taxon>Martelella</taxon>
    </lineage>
</organism>
<dbReference type="SUPFAM" id="SSF51161">
    <property type="entry name" value="Trimeric LpxA-like enzymes"/>
    <property type="match status" value="1"/>
</dbReference>
<dbReference type="Proteomes" id="UP000032611">
    <property type="component" value="Chromosome"/>
</dbReference>
<dbReference type="PATRIC" id="fig|1486262.3.peg.3093"/>
<keyword evidence="5" id="KW-0677">Repeat</keyword>
<reference evidence="9 10" key="1">
    <citation type="journal article" date="2015" name="Genome Announc.">
        <title>Complete genome sequence of Martelella endophytica YC6887, which has antifungal activity associated with a halophyte.</title>
        <authorList>
            <person name="Khan A."/>
            <person name="Khan H."/>
            <person name="Chung E.J."/>
            <person name="Hossain M.T."/>
            <person name="Chung Y.R."/>
        </authorList>
    </citation>
    <scope>NUCLEOTIDE SEQUENCE [LARGE SCALE GENOMIC DNA]</scope>
    <source>
        <strain evidence="9">YC6887</strain>
    </source>
</reference>
<dbReference type="EMBL" id="CP010803">
    <property type="protein sequence ID" value="AJY46681.1"/>
    <property type="molecule type" value="Genomic_DNA"/>
</dbReference>
<dbReference type="Gene3D" id="1.20.1180.10">
    <property type="entry name" value="Udp N-acetylglucosamine O-acyltransferase, C-terminal domain"/>
    <property type="match status" value="1"/>
</dbReference>
<keyword evidence="7 9" id="KW-0012">Acyltransferase</keyword>
<evidence type="ECO:0000256" key="7">
    <source>
        <dbReference type="ARBA" id="ARBA00023315"/>
    </source>
</evidence>
<dbReference type="KEGG" id="mey:TM49_14965"/>
<dbReference type="InterPro" id="IPR029098">
    <property type="entry name" value="Acetyltransf_C"/>
</dbReference>